<dbReference type="Gene3D" id="3.30.450.40">
    <property type="match status" value="1"/>
</dbReference>
<proteinExistence type="predicted"/>
<comment type="caution">
    <text evidence="6">The sequence shown here is derived from an EMBL/GenBank/DDBJ whole genome shotgun (WGS) entry which is preliminary data.</text>
</comment>
<organism evidence="6 7">
    <name type="scientific">Novosphingobium ovatum</name>
    <dbReference type="NCBI Taxonomy" id="1908523"/>
    <lineage>
        <taxon>Bacteria</taxon>
        <taxon>Pseudomonadati</taxon>
        <taxon>Pseudomonadota</taxon>
        <taxon>Alphaproteobacteria</taxon>
        <taxon>Sphingomonadales</taxon>
        <taxon>Sphingomonadaceae</taxon>
        <taxon>Novosphingobium</taxon>
    </lineage>
</organism>
<keyword evidence="6" id="KW-0418">Kinase</keyword>
<dbReference type="SMART" id="SM00387">
    <property type="entry name" value="HATPase_c"/>
    <property type="match status" value="1"/>
</dbReference>
<feature type="transmembrane region" description="Helical" evidence="4">
    <location>
        <begin position="263"/>
        <end position="283"/>
    </location>
</feature>
<keyword evidence="3" id="KW-0597">Phosphoprotein</keyword>
<feature type="transmembrane region" description="Helical" evidence="4">
    <location>
        <begin position="40"/>
        <end position="60"/>
    </location>
</feature>
<dbReference type="SUPFAM" id="SSF55874">
    <property type="entry name" value="ATPase domain of HSP90 chaperone/DNA topoisomerase II/histidine kinase"/>
    <property type="match status" value="1"/>
</dbReference>
<evidence type="ECO:0000256" key="3">
    <source>
        <dbReference type="ARBA" id="ARBA00022553"/>
    </source>
</evidence>
<dbReference type="NCBIfam" id="TIGR02916">
    <property type="entry name" value="PEP_his_kin"/>
    <property type="match status" value="1"/>
</dbReference>
<dbReference type="GO" id="GO:0004673">
    <property type="term" value="F:protein histidine kinase activity"/>
    <property type="evidence" value="ECO:0007669"/>
    <property type="project" value="UniProtKB-EC"/>
</dbReference>
<dbReference type="PROSITE" id="PS50109">
    <property type="entry name" value="HIS_KIN"/>
    <property type="match status" value="1"/>
</dbReference>
<dbReference type="InterPro" id="IPR005467">
    <property type="entry name" value="His_kinase_dom"/>
</dbReference>
<dbReference type="PANTHER" id="PTHR43547">
    <property type="entry name" value="TWO-COMPONENT HISTIDINE KINASE"/>
    <property type="match status" value="1"/>
</dbReference>
<evidence type="ECO:0000256" key="4">
    <source>
        <dbReference type="SAM" id="Phobius"/>
    </source>
</evidence>
<dbReference type="InterPro" id="IPR029016">
    <property type="entry name" value="GAF-like_dom_sf"/>
</dbReference>
<dbReference type="SUPFAM" id="SSF55781">
    <property type="entry name" value="GAF domain-like"/>
    <property type="match status" value="1"/>
</dbReference>
<evidence type="ECO:0000313" key="7">
    <source>
        <dbReference type="Proteomes" id="UP000753724"/>
    </source>
</evidence>
<name>A0ABW9XCZ9_9SPHN</name>
<dbReference type="InterPro" id="IPR004358">
    <property type="entry name" value="Sig_transdc_His_kin-like_C"/>
</dbReference>
<dbReference type="Proteomes" id="UP000753724">
    <property type="component" value="Unassembled WGS sequence"/>
</dbReference>
<keyword evidence="7" id="KW-1185">Reference proteome</keyword>
<feature type="domain" description="Histidine kinase" evidence="5">
    <location>
        <begin position="488"/>
        <end position="689"/>
    </location>
</feature>
<dbReference type="InterPro" id="IPR036890">
    <property type="entry name" value="HATPase_C_sf"/>
</dbReference>
<keyword evidence="4" id="KW-1133">Transmembrane helix</keyword>
<gene>
    <name evidence="6" type="primary">prsK</name>
    <name evidence="6" type="ORF">GTZ99_07375</name>
</gene>
<sequence length="704" mass="77149">MTLADAWWAWVGNASHVAGACAATAVAASIWSQRGRYSGAGLAIVASLAMTAVWCLVVTVKGQLSLAGQGAMGLRNLTYLWAVYRMFASDGRHTRVAQVGPVVAALALVDILVPAVQLVVSRIAPAMLNAEALYRMNLMLALLGVIGSLVLVHNLYASASREGRAMLRWPAMALGLVWVFELNLYTVAYLSHEWPRQLAAVHGVVDVAFAIILALGSVKGRETLRLSPSRSVTFQSFSLLMIGGYLAGMVAVANWLSYAGGDYARWLQLSFVIGATVVAALTLPSRRMRGWLRVTVTKHLFQHRYDYRAEWLRFTETIGGRSKEAAPLHERAVRALADITDSPAGLLLMPDEHGDFVLAARWQWLTIEVPACAIAAGQMVSISRGDFIVELDELRAGHAAPGTAGIGLPQWLREEARAWVVIPLIHNERVQGAVVLARPEHSRKLDWEDFDLLRVAGQQVATYLAENASQVALVEASRFDDFHRRIAFVMHDIKNLASQFALLARNAERHAENPAFRADMLVTLRNSADKLNHLVARLSRYGGGVDRVEPVELGAIARELTAAFQARHNVQVIERDPCTVAGQRHAIEQVIQHLVQNSIDASTPDAPVFVHIANDDPWCRIEIVDSGHGMSPDFIRTRLFKPFVSTKAGGFGIGAYEARELVRAMHGRLDVESREGLGTRFIIRLPLQSARNVLTTLDNGQKVA</sequence>
<evidence type="ECO:0000313" key="6">
    <source>
        <dbReference type="EMBL" id="NBC36375.1"/>
    </source>
</evidence>
<dbReference type="InterPro" id="IPR014265">
    <property type="entry name" value="XrtA/PrsK"/>
</dbReference>
<evidence type="ECO:0000259" key="5">
    <source>
        <dbReference type="PROSITE" id="PS50109"/>
    </source>
</evidence>
<keyword evidence="6" id="KW-0808">Transferase</keyword>
<dbReference type="Pfam" id="PF01590">
    <property type="entry name" value="GAF"/>
    <property type="match status" value="1"/>
</dbReference>
<reference evidence="7" key="1">
    <citation type="submission" date="2020-01" db="EMBL/GenBank/DDBJ databases">
        <title>Sphingomonas sp. strain CSW-10.</title>
        <authorList>
            <person name="Chen W.-M."/>
        </authorList>
    </citation>
    <scope>NUCLEOTIDE SEQUENCE [LARGE SCALE GENOMIC DNA]</scope>
    <source>
        <strain evidence="7">FSY-8</strain>
    </source>
</reference>
<feature type="transmembrane region" description="Helical" evidence="4">
    <location>
        <begin position="99"/>
        <end position="120"/>
    </location>
</feature>
<dbReference type="InterPro" id="IPR003018">
    <property type="entry name" value="GAF"/>
</dbReference>
<feature type="transmembrane region" description="Helical" evidence="4">
    <location>
        <begin position="66"/>
        <end position="87"/>
    </location>
</feature>
<dbReference type="PANTHER" id="PTHR43547:SF2">
    <property type="entry name" value="HYBRID SIGNAL TRANSDUCTION HISTIDINE KINASE C"/>
    <property type="match status" value="1"/>
</dbReference>
<dbReference type="EMBL" id="JAAAPO010000002">
    <property type="protein sequence ID" value="NBC36375.1"/>
    <property type="molecule type" value="Genomic_DNA"/>
</dbReference>
<dbReference type="PRINTS" id="PR00344">
    <property type="entry name" value="BCTRLSENSOR"/>
</dbReference>
<keyword evidence="4" id="KW-0812">Transmembrane</keyword>
<keyword evidence="4" id="KW-0472">Membrane</keyword>
<accession>A0ABW9XCZ9</accession>
<dbReference type="InterPro" id="IPR003594">
    <property type="entry name" value="HATPase_dom"/>
</dbReference>
<feature type="transmembrane region" description="Helical" evidence="4">
    <location>
        <begin position="132"/>
        <end position="157"/>
    </location>
</feature>
<dbReference type="EC" id="2.7.13.3" evidence="2"/>
<dbReference type="Pfam" id="PF02518">
    <property type="entry name" value="HATPase_c"/>
    <property type="match status" value="1"/>
</dbReference>
<feature type="transmembrane region" description="Helical" evidence="4">
    <location>
        <begin position="6"/>
        <end position="28"/>
    </location>
</feature>
<feature type="transmembrane region" description="Helical" evidence="4">
    <location>
        <begin position="169"/>
        <end position="191"/>
    </location>
</feature>
<dbReference type="Gene3D" id="3.30.565.10">
    <property type="entry name" value="Histidine kinase-like ATPase, C-terminal domain"/>
    <property type="match status" value="1"/>
</dbReference>
<protein>
    <recommendedName>
        <fullName evidence="2">histidine kinase</fullName>
        <ecNumber evidence="2">2.7.13.3</ecNumber>
    </recommendedName>
</protein>
<comment type="catalytic activity">
    <reaction evidence="1">
        <text>ATP + protein L-histidine = ADP + protein N-phospho-L-histidine.</text>
        <dbReference type="EC" id="2.7.13.3"/>
    </reaction>
</comment>
<feature type="transmembrane region" description="Helical" evidence="4">
    <location>
        <begin position="237"/>
        <end position="257"/>
    </location>
</feature>
<evidence type="ECO:0000256" key="2">
    <source>
        <dbReference type="ARBA" id="ARBA00012438"/>
    </source>
</evidence>
<evidence type="ECO:0000256" key="1">
    <source>
        <dbReference type="ARBA" id="ARBA00000085"/>
    </source>
</evidence>
<dbReference type="RefSeq" id="WP_161717594.1">
    <property type="nucleotide sequence ID" value="NZ_JAAAPO010000002.1"/>
</dbReference>
<feature type="transmembrane region" description="Helical" evidence="4">
    <location>
        <begin position="197"/>
        <end position="216"/>
    </location>
</feature>